<keyword evidence="2" id="KW-0812">Transmembrane</keyword>
<dbReference type="Proteomes" id="UP000214646">
    <property type="component" value="Unassembled WGS sequence"/>
</dbReference>
<keyword evidence="5" id="KW-1185">Reference proteome</keyword>
<proteinExistence type="inferred from homology"/>
<evidence type="ECO:0000313" key="5">
    <source>
        <dbReference type="Proteomes" id="UP000214646"/>
    </source>
</evidence>
<comment type="caution">
    <text evidence="4">The sequence shown here is derived from an EMBL/GenBank/DDBJ whole genome shotgun (WGS) entry which is preliminary data.</text>
</comment>
<dbReference type="PANTHER" id="PTHR30576">
    <property type="entry name" value="COLANIC BIOSYNTHESIS UDP-GLUCOSE LIPID CARRIER TRANSFERASE"/>
    <property type="match status" value="1"/>
</dbReference>
<reference evidence="5" key="1">
    <citation type="submission" date="2017-06" db="EMBL/GenBank/DDBJ databases">
        <title>Genome analysis of Fimbriiglobus ruber SP5, the first member of the order Planctomycetales with confirmed chitinolytic capability.</title>
        <authorList>
            <person name="Ravin N.V."/>
            <person name="Rakitin A.L."/>
            <person name="Ivanova A.A."/>
            <person name="Beletsky A.V."/>
            <person name="Kulichevskaya I.S."/>
            <person name="Mardanov A.V."/>
            <person name="Dedysh S.N."/>
        </authorList>
    </citation>
    <scope>NUCLEOTIDE SEQUENCE [LARGE SCALE GENOMIC DNA]</scope>
    <source>
        <strain evidence="5">SP5</strain>
    </source>
</reference>
<feature type="transmembrane region" description="Helical" evidence="2">
    <location>
        <begin position="39"/>
        <end position="60"/>
    </location>
</feature>
<dbReference type="AlphaFoldDB" id="A0A225EGS9"/>
<keyword evidence="4" id="KW-0808">Transferase</keyword>
<comment type="similarity">
    <text evidence="1">Belongs to the bacterial sugar transferase family.</text>
</comment>
<sequence length="263" mass="29278">MTAHNQTSWPEIDWLSPDVKVDLTPSDGWYVAMKPSIDFLMAALITIPALPVIAACWLLVRLTSSGPGFYVQVRSGLRGRPYKIIKLRTMSHNAELTSGILWSQKGDCRVTKVGNFLRTTHLDELPQLFNVLRGEMSLVGPRPERPEVIRAKGLGQHVPGYDYRLSVRPGVTGLAQIQLPADSDLKSVRHKVVYDLYYITKQNVWLDLRLLAATVVKAAGGGPVWLRRLFFLPSRNQVALVFRNRLTPPPPPVPDSSAGLQPV</sequence>
<accession>A0A225EGS9</accession>
<gene>
    <name evidence="4" type="ORF">FRUB_01214</name>
</gene>
<name>A0A225EGS9_9BACT</name>
<evidence type="ECO:0000256" key="1">
    <source>
        <dbReference type="ARBA" id="ARBA00006464"/>
    </source>
</evidence>
<dbReference type="Pfam" id="PF02397">
    <property type="entry name" value="Bac_transf"/>
    <property type="match status" value="1"/>
</dbReference>
<dbReference type="PANTHER" id="PTHR30576:SF0">
    <property type="entry name" value="UNDECAPRENYL-PHOSPHATE N-ACETYLGALACTOSAMINYL 1-PHOSPHATE TRANSFERASE-RELATED"/>
    <property type="match status" value="1"/>
</dbReference>
<evidence type="ECO:0000256" key="2">
    <source>
        <dbReference type="SAM" id="Phobius"/>
    </source>
</evidence>
<keyword evidence="2" id="KW-1133">Transmembrane helix</keyword>
<dbReference type="GO" id="GO:0016780">
    <property type="term" value="F:phosphotransferase activity, for other substituted phosphate groups"/>
    <property type="evidence" value="ECO:0007669"/>
    <property type="project" value="TreeGrafter"/>
</dbReference>
<keyword evidence="2" id="KW-0472">Membrane</keyword>
<feature type="domain" description="Bacterial sugar transferase" evidence="3">
    <location>
        <begin position="34"/>
        <end position="217"/>
    </location>
</feature>
<dbReference type="EMBL" id="NIDE01000001">
    <property type="protein sequence ID" value="OWK47515.1"/>
    <property type="molecule type" value="Genomic_DNA"/>
</dbReference>
<dbReference type="InterPro" id="IPR003362">
    <property type="entry name" value="Bact_transf"/>
</dbReference>
<dbReference type="OrthoDB" id="9766874at2"/>
<dbReference type="RefSeq" id="WP_088252608.1">
    <property type="nucleotide sequence ID" value="NZ_NIDE01000001.1"/>
</dbReference>
<evidence type="ECO:0000313" key="4">
    <source>
        <dbReference type="EMBL" id="OWK47515.1"/>
    </source>
</evidence>
<evidence type="ECO:0000259" key="3">
    <source>
        <dbReference type="Pfam" id="PF02397"/>
    </source>
</evidence>
<organism evidence="4 5">
    <name type="scientific">Fimbriiglobus ruber</name>
    <dbReference type="NCBI Taxonomy" id="1908690"/>
    <lineage>
        <taxon>Bacteria</taxon>
        <taxon>Pseudomonadati</taxon>
        <taxon>Planctomycetota</taxon>
        <taxon>Planctomycetia</taxon>
        <taxon>Gemmatales</taxon>
        <taxon>Gemmataceae</taxon>
        <taxon>Fimbriiglobus</taxon>
    </lineage>
</organism>
<protein>
    <submittedName>
        <fullName evidence="4">Bacterial sugar transferase</fullName>
    </submittedName>
</protein>